<sequence length="172" mass="18837">MKATVALTLLSTLLSSALAAPTANLQKRATILFPNYLIPLKQATPDTAYPTQYTATISYSGNDATDNETEMIVGFDVPNSSENNCIYGFNGQVINGQTDWNNRPPRYPPATPFWTVVQPTGFSAANITGDPLPCNHGQRMDFEVVATRGVGPTYFDWFELISPKTGFTLVMY</sequence>
<evidence type="ECO:0000313" key="4">
    <source>
        <dbReference type="Proteomes" id="UP000276215"/>
    </source>
</evidence>
<name>A0A3N4JNM0_9PEZI</name>
<keyword evidence="1" id="KW-0732">Signal</keyword>
<keyword evidence="4" id="KW-1185">Reference proteome</keyword>
<protein>
    <recommendedName>
        <fullName evidence="2">Ubiquitin 3 binding protein But2 C-terminal domain-containing protein</fullName>
    </recommendedName>
</protein>
<dbReference type="Pfam" id="PF09792">
    <property type="entry name" value="But2"/>
    <property type="match status" value="1"/>
</dbReference>
<organism evidence="3 4">
    <name type="scientific">Choiromyces venosus 120613-1</name>
    <dbReference type="NCBI Taxonomy" id="1336337"/>
    <lineage>
        <taxon>Eukaryota</taxon>
        <taxon>Fungi</taxon>
        <taxon>Dikarya</taxon>
        <taxon>Ascomycota</taxon>
        <taxon>Pezizomycotina</taxon>
        <taxon>Pezizomycetes</taxon>
        <taxon>Pezizales</taxon>
        <taxon>Tuberaceae</taxon>
        <taxon>Choiromyces</taxon>
    </lineage>
</organism>
<dbReference type="Proteomes" id="UP000276215">
    <property type="component" value="Unassembled WGS sequence"/>
</dbReference>
<dbReference type="AlphaFoldDB" id="A0A3N4JNM0"/>
<dbReference type="OrthoDB" id="4657524at2759"/>
<evidence type="ECO:0000259" key="2">
    <source>
        <dbReference type="Pfam" id="PF09792"/>
    </source>
</evidence>
<dbReference type="PANTHER" id="PTHR39613:SF1">
    <property type="entry name" value="ANCHORED CELL WALL PROTEIN, PUTATIVE (AFU_ORTHOLOGUE AFUA_4G08960)-RELATED"/>
    <property type="match status" value="1"/>
</dbReference>
<dbReference type="InterPro" id="IPR018620">
    <property type="entry name" value="Ubiquitin3-bd_protein_But2_C"/>
</dbReference>
<evidence type="ECO:0000256" key="1">
    <source>
        <dbReference type="SAM" id="SignalP"/>
    </source>
</evidence>
<feature type="domain" description="Ubiquitin 3 binding protein But2 C-terminal" evidence="2">
    <location>
        <begin position="33"/>
        <end position="86"/>
    </location>
</feature>
<proteinExistence type="predicted"/>
<feature type="chain" id="PRO_5018176151" description="Ubiquitin 3 binding protein But2 C-terminal domain-containing protein" evidence="1">
    <location>
        <begin position="20"/>
        <end position="172"/>
    </location>
</feature>
<reference evidence="3 4" key="1">
    <citation type="journal article" date="2018" name="Nat. Ecol. Evol.">
        <title>Pezizomycetes genomes reveal the molecular basis of ectomycorrhizal truffle lifestyle.</title>
        <authorList>
            <person name="Murat C."/>
            <person name="Payen T."/>
            <person name="Noel B."/>
            <person name="Kuo A."/>
            <person name="Morin E."/>
            <person name="Chen J."/>
            <person name="Kohler A."/>
            <person name="Krizsan K."/>
            <person name="Balestrini R."/>
            <person name="Da Silva C."/>
            <person name="Montanini B."/>
            <person name="Hainaut M."/>
            <person name="Levati E."/>
            <person name="Barry K.W."/>
            <person name="Belfiori B."/>
            <person name="Cichocki N."/>
            <person name="Clum A."/>
            <person name="Dockter R.B."/>
            <person name="Fauchery L."/>
            <person name="Guy J."/>
            <person name="Iotti M."/>
            <person name="Le Tacon F."/>
            <person name="Lindquist E.A."/>
            <person name="Lipzen A."/>
            <person name="Malagnac F."/>
            <person name="Mello A."/>
            <person name="Molinier V."/>
            <person name="Miyauchi S."/>
            <person name="Poulain J."/>
            <person name="Riccioni C."/>
            <person name="Rubini A."/>
            <person name="Sitrit Y."/>
            <person name="Splivallo R."/>
            <person name="Traeger S."/>
            <person name="Wang M."/>
            <person name="Zifcakova L."/>
            <person name="Wipf D."/>
            <person name="Zambonelli A."/>
            <person name="Paolocci F."/>
            <person name="Nowrousian M."/>
            <person name="Ottonello S."/>
            <person name="Baldrian P."/>
            <person name="Spatafora J.W."/>
            <person name="Henrissat B."/>
            <person name="Nagy L.G."/>
            <person name="Aury J.M."/>
            <person name="Wincker P."/>
            <person name="Grigoriev I.V."/>
            <person name="Bonfante P."/>
            <person name="Martin F.M."/>
        </authorList>
    </citation>
    <scope>NUCLEOTIDE SEQUENCE [LARGE SCALE GENOMIC DNA]</scope>
    <source>
        <strain evidence="3 4">120613-1</strain>
    </source>
</reference>
<evidence type="ECO:0000313" key="3">
    <source>
        <dbReference type="EMBL" id="RPA99776.1"/>
    </source>
</evidence>
<gene>
    <name evidence="3" type="ORF">L873DRAFT_881771</name>
</gene>
<accession>A0A3N4JNM0</accession>
<feature type="signal peptide" evidence="1">
    <location>
        <begin position="1"/>
        <end position="19"/>
    </location>
</feature>
<dbReference type="EMBL" id="ML120385">
    <property type="protein sequence ID" value="RPA99776.1"/>
    <property type="molecule type" value="Genomic_DNA"/>
</dbReference>
<dbReference type="PANTHER" id="PTHR39613">
    <property type="entry name" value="ANCHORED CELL WALL PROTEIN, PUTATIVE (AFU_ORTHOLOGUE AFUA_4G08960)-RELATED"/>
    <property type="match status" value="1"/>
</dbReference>